<gene>
    <name evidence="7" type="ORF">C7U56_02030</name>
</gene>
<evidence type="ECO:0000256" key="2">
    <source>
        <dbReference type="ARBA" id="ARBA00012400"/>
    </source>
</evidence>
<dbReference type="PANTHER" id="PTHR35330">
    <property type="entry name" value="SIROHEME BIOSYNTHESIS PROTEIN MET8"/>
    <property type="match status" value="1"/>
</dbReference>
<dbReference type="InterPro" id="IPR028161">
    <property type="entry name" value="Met8-like"/>
</dbReference>
<dbReference type="GO" id="GO:0019354">
    <property type="term" value="P:siroheme biosynthetic process"/>
    <property type="evidence" value="ECO:0007669"/>
    <property type="project" value="UniProtKB-UniPathway"/>
</dbReference>
<keyword evidence="3" id="KW-0560">Oxidoreductase</keyword>
<name>A0A2T3FU18_9CLOT</name>
<dbReference type="SUPFAM" id="SSF51735">
    <property type="entry name" value="NAD(P)-binding Rossmann-fold domains"/>
    <property type="match status" value="1"/>
</dbReference>
<evidence type="ECO:0000256" key="5">
    <source>
        <dbReference type="ARBA" id="ARBA00023244"/>
    </source>
</evidence>
<comment type="pathway">
    <text evidence="1">Porphyrin-containing compound metabolism; siroheme biosynthesis; sirohydrochlorin from precorrin-2: step 1/1.</text>
</comment>
<protein>
    <recommendedName>
        <fullName evidence="2">precorrin-2 dehydrogenase</fullName>
        <ecNumber evidence="2">1.3.1.76</ecNumber>
    </recommendedName>
</protein>
<accession>A0A2T3FU18</accession>
<sequence>MSYFPIFIDMTDRQVLVVGAGSVASRRVGVLEKFGAAITVIAPNTSEEIRKLADSRKIRLIEQTYEEVRDTIWQEKNFFMALAATGQTGTDAGIKEDASSHSVWFNMASDKSQSEFYFPAIAQGRELTAGLISGGADPGLTHRVAKEVRRVLAEAEVEDT</sequence>
<dbReference type="InterPro" id="IPR036291">
    <property type="entry name" value="NAD(P)-bd_dom_sf"/>
</dbReference>
<reference evidence="7 8" key="1">
    <citation type="submission" date="2018-03" db="EMBL/GenBank/DDBJ databases">
        <title>Lachnoclostridium SNUG30386 gen.nov., sp.nov., isolated from human faeces.</title>
        <authorList>
            <person name="Seo B."/>
            <person name="Jeon K."/>
            <person name="Ko G."/>
        </authorList>
    </citation>
    <scope>NUCLEOTIDE SEQUENCE [LARGE SCALE GENOMIC DNA]</scope>
    <source>
        <strain evidence="7 8">SNUG30386</strain>
    </source>
</reference>
<keyword evidence="5" id="KW-0627">Porphyrin biosynthesis</keyword>
<keyword evidence="4" id="KW-0520">NAD</keyword>
<dbReference type="Gene3D" id="3.40.50.720">
    <property type="entry name" value="NAD(P)-binding Rossmann-like Domain"/>
    <property type="match status" value="1"/>
</dbReference>
<dbReference type="NCBIfam" id="TIGR01470">
    <property type="entry name" value="cysG_Nterm"/>
    <property type="match status" value="1"/>
</dbReference>
<evidence type="ECO:0000256" key="6">
    <source>
        <dbReference type="ARBA" id="ARBA00047561"/>
    </source>
</evidence>
<dbReference type="UniPathway" id="UPA00262">
    <property type="reaction ID" value="UER00222"/>
</dbReference>
<proteinExistence type="predicted"/>
<dbReference type="InterPro" id="IPR006367">
    <property type="entry name" value="Sirohaem_synthase_N"/>
</dbReference>
<dbReference type="Pfam" id="PF13241">
    <property type="entry name" value="NAD_binding_7"/>
    <property type="match status" value="1"/>
</dbReference>
<dbReference type="PANTHER" id="PTHR35330:SF1">
    <property type="entry name" value="SIROHEME BIOSYNTHESIS PROTEIN MET8"/>
    <property type="match status" value="1"/>
</dbReference>
<evidence type="ECO:0000256" key="3">
    <source>
        <dbReference type="ARBA" id="ARBA00023002"/>
    </source>
</evidence>
<keyword evidence="8" id="KW-1185">Reference proteome</keyword>
<dbReference type="AlphaFoldDB" id="A0A2T3FU18"/>
<evidence type="ECO:0000313" key="7">
    <source>
        <dbReference type="EMBL" id="PST38749.1"/>
    </source>
</evidence>
<dbReference type="GO" id="GO:0004325">
    <property type="term" value="F:ferrochelatase activity"/>
    <property type="evidence" value="ECO:0007669"/>
    <property type="project" value="InterPro"/>
</dbReference>
<dbReference type="EMBL" id="PYLO01000001">
    <property type="protein sequence ID" value="PST38749.1"/>
    <property type="molecule type" value="Genomic_DNA"/>
</dbReference>
<dbReference type="EC" id="1.3.1.76" evidence="2"/>
<comment type="catalytic activity">
    <reaction evidence="6">
        <text>precorrin-2 + NAD(+) = sirohydrochlorin + NADH + 2 H(+)</text>
        <dbReference type="Rhea" id="RHEA:15613"/>
        <dbReference type="ChEBI" id="CHEBI:15378"/>
        <dbReference type="ChEBI" id="CHEBI:57540"/>
        <dbReference type="ChEBI" id="CHEBI:57945"/>
        <dbReference type="ChEBI" id="CHEBI:58351"/>
        <dbReference type="ChEBI" id="CHEBI:58827"/>
        <dbReference type="EC" id="1.3.1.76"/>
    </reaction>
</comment>
<dbReference type="RefSeq" id="WP_106999937.1">
    <property type="nucleotide sequence ID" value="NZ_JAQCYE010000002.1"/>
</dbReference>
<comment type="caution">
    <text evidence="7">The sequence shown here is derived from an EMBL/GenBank/DDBJ whole genome shotgun (WGS) entry which is preliminary data.</text>
</comment>
<dbReference type="GO" id="GO:0043115">
    <property type="term" value="F:precorrin-2 dehydrogenase activity"/>
    <property type="evidence" value="ECO:0007669"/>
    <property type="project" value="UniProtKB-EC"/>
</dbReference>
<dbReference type="Proteomes" id="UP000241048">
    <property type="component" value="Unassembled WGS sequence"/>
</dbReference>
<organism evidence="7 8">
    <name type="scientific">Clostridium fessum</name>
    <dbReference type="NCBI Taxonomy" id="2126740"/>
    <lineage>
        <taxon>Bacteria</taxon>
        <taxon>Bacillati</taxon>
        <taxon>Bacillota</taxon>
        <taxon>Clostridia</taxon>
        <taxon>Eubacteriales</taxon>
        <taxon>Clostridiaceae</taxon>
        <taxon>Clostridium</taxon>
    </lineage>
</organism>
<evidence type="ECO:0000256" key="1">
    <source>
        <dbReference type="ARBA" id="ARBA00005010"/>
    </source>
</evidence>
<evidence type="ECO:0000313" key="8">
    <source>
        <dbReference type="Proteomes" id="UP000241048"/>
    </source>
</evidence>
<evidence type="ECO:0000256" key="4">
    <source>
        <dbReference type="ARBA" id="ARBA00023027"/>
    </source>
</evidence>